<evidence type="ECO:0000313" key="2">
    <source>
        <dbReference type="Proteomes" id="UP000184330"/>
    </source>
</evidence>
<gene>
    <name evidence="1" type="ORF">PAC_07639</name>
</gene>
<dbReference type="Proteomes" id="UP000184330">
    <property type="component" value="Unassembled WGS sequence"/>
</dbReference>
<keyword evidence="2" id="KW-1185">Reference proteome</keyword>
<accession>A0A1L7WYA9</accession>
<dbReference type="OrthoDB" id="3550442at2759"/>
<name>A0A1L7WYA9_9HELO</name>
<dbReference type="AlphaFoldDB" id="A0A1L7WYA9"/>
<dbReference type="STRING" id="576137.A0A1L7WYA9"/>
<organism evidence="1 2">
    <name type="scientific">Phialocephala subalpina</name>
    <dbReference type="NCBI Taxonomy" id="576137"/>
    <lineage>
        <taxon>Eukaryota</taxon>
        <taxon>Fungi</taxon>
        <taxon>Dikarya</taxon>
        <taxon>Ascomycota</taxon>
        <taxon>Pezizomycotina</taxon>
        <taxon>Leotiomycetes</taxon>
        <taxon>Helotiales</taxon>
        <taxon>Mollisiaceae</taxon>
        <taxon>Phialocephala</taxon>
        <taxon>Phialocephala fortinii species complex</taxon>
    </lineage>
</organism>
<reference evidence="1 2" key="1">
    <citation type="submission" date="2016-03" db="EMBL/GenBank/DDBJ databases">
        <authorList>
            <person name="Ploux O."/>
        </authorList>
    </citation>
    <scope>NUCLEOTIDE SEQUENCE [LARGE SCALE GENOMIC DNA]</scope>
    <source>
        <strain evidence="1 2">UAMH 11012</strain>
    </source>
</reference>
<sequence length="633" mass="71142">MTYYHCPSGEFSTSVAHHMQVVYQPICQACSGTVSVKDSVAALFSNANSTDCEFISTPFPFPNIRQRWGLVWDADGRYGICNRMACPHCSKSAEAFIVHTDCLKLLEGFGRQVSRRWTRAVWQEQLRHIWIRAAWKMPWGLAPSIYKSTMSSPVVEIDPQMVYDRAAGLGIPQLKKLPRELVWLIRNFSSKATFWRYAAALSTANQIRSSTSSSPCRQPICEVESWQQGNDISRTSPPRPTSSFSPPILRLGIDANGINILERVAAVDAPIVGYLSEHYIVEDEKDFAGITCELADGLLRLQLPPNHKGFRIWDTPNPPALHLCKFYPQAPIDACQIRTINLKQTTGLTFFYNHNLLVAIHNHTPKIPTALSTFDRFINNFPDWLAWIAWVYFPIADDEEILALRVLPGRHNIQITTNRDRISYIGLWETVSGSPLQLISSRPTTLLYQDPDIWEAIQTIGVYCDDAGSSDVAPNELPRLPSKPSDYSLEWGSMHLSSAPLENVTTATIFYDPLRQYCKGILLHYKDGTQQALGQCGIGVFPEKRILSPSLIYFQHVQGPFSQTLLVDFLNADTQASDWSRWSAHSMSGKVEFLFNLSNTLHAKLCFEIDESTIDHTTMSDATSETGVVCETA</sequence>
<proteinExistence type="predicted"/>
<protein>
    <submittedName>
        <fullName evidence="1">Uncharacterized protein</fullName>
    </submittedName>
</protein>
<evidence type="ECO:0000313" key="1">
    <source>
        <dbReference type="EMBL" id="CZR57750.1"/>
    </source>
</evidence>
<dbReference type="EMBL" id="FJOG01000010">
    <property type="protein sequence ID" value="CZR57750.1"/>
    <property type="molecule type" value="Genomic_DNA"/>
</dbReference>